<sequence>MKKTRMLTEGAMLAAIFAVLMLVFLYVPIIGGVSILFLILPFLIYGAKYPLKYSLLFFIVSIFVSLLFGTVTSIPITVIMGTTGLVIGYCIRLEKSKFITYIAASATFLIDTVVGILIAIKFFHINYLDEELTRLQQSINQSRNMMKAFGQQQAYDRLNEMSKTLIYMVHTLLPSLLLLESFFAIFILMLINYPIAKRFGIRVPKWKPFREFNLPKNFQWYFLTFLILSLFFGKYLHGFLSTALLNILFIFLILMILQGFSLICYYGYIKKWPKAILVFIVIITLIYSPLLYAVIMLGIIDLGFNLRAWVNRDV</sequence>
<keyword evidence="1" id="KW-0472">Membrane</keyword>
<comment type="caution">
    <text evidence="2">The sequence shown here is derived from an EMBL/GenBank/DDBJ whole genome shotgun (WGS) entry which is preliminary data.</text>
</comment>
<feature type="transmembrane region" description="Helical" evidence="1">
    <location>
        <begin position="275"/>
        <end position="300"/>
    </location>
</feature>
<dbReference type="PANTHER" id="PTHR41324">
    <property type="entry name" value="MEMBRANE PROTEIN-RELATED"/>
    <property type="match status" value="1"/>
</dbReference>
<dbReference type="InterPro" id="IPR018710">
    <property type="entry name" value="DUF2232"/>
</dbReference>
<feature type="transmembrane region" description="Helical" evidence="1">
    <location>
        <begin position="98"/>
        <end position="120"/>
    </location>
</feature>
<evidence type="ECO:0000313" key="2">
    <source>
        <dbReference type="EMBL" id="NEY18595.1"/>
    </source>
</evidence>
<dbReference type="EMBL" id="JAAIWK010000001">
    <property type="protein sequence ID" value="NEY18595.1"/>
    <property type="molecule type" value="Genomic_DNA"/>
</dbReference>
<protein>
    <submittedName>
        <fullName evidence="2">YybS family protein</fullName>
    </submittedName>
</protein>
<keyword evidence="1" id="KW-1133">Transmembrane helix</keyword>
<dbReference type="AlphaFoldDB" id="A0A6M0P327"/>
<proteinExistence type="predicted"/>
<reference evidence="2 3" key="1">
    <citation type="submission" date="2020-03" db="EMBL/GenBank/DDBJ databases">
        <title>Bacillus aquiflavi sp. nov., isolated from yellow water of strong flavor Chinese baijiu in Yibin region of China.</title>
        <authorList>
            <person name="Xie J."/>
        </authorList>
    </citation>
    <scope>NUCLEOTIDE SEQUENCE [LARGE SCALE GENOMIC DNA]</scope>
    <source>
        <strain evidence="2 3">Gsoil 114</strain>
    </source>
</reference>
<feature type="transmembrane region" description="Helical" evidence="1">
    <location>
        <begin position="217"/>
        <end position="237"/>
    </location>
</feature>
<keyword evidence="1" id="KW-0812">Transmembrane</keyword>
<evidence type="ECO:0000256" key="1">
    <source>
        <dbReference type="SAM" id="Phobius"/>
    </source>
</evidence>
<evidence type="ECO:0000313" key="3">
    <source>
        <dbReference type="Proteomes" id="UP000476934"/>
    </source>
</evidence>
<feature type="transmembrane region" description="Helical" evidence="1">
    <location>
        <begin position="243"/>
        <end position="268"/>
    </location>
</feature>
<feature type="transmembrane region" description="Helical" evidence="1">
    <location>
        <begin position="165"/>
        <end position="196"/>
    </location>
</feature>
<gene>
    <name evidence="2" type="ORF">G4D61_01255</name>
</gene>
<dbReference type="RefSeq" id="WP_163173051.1">
    <property type="nucleotide sequence ID" value="NZ_JAAIWK010000001.1"/>
</dbReference>
<feature type="transmembrane region" description="Helical" evidence="1">
    <location>
        <begin position="12"/>
        <end position="44"/>
    </location>
</feature>
<dbReference type="Proteomes" id="UP000476934">
    <property type="component" value="Unassembled WGS sequence"/>
</dbReference>
<dbReference type="PANTHER" id="PTHR41324:SF1">
    <property type="entry name" value="DUF2232 DOMAIN-CONTAINING PROTEIN"/>
    <property type="match status" value="1"/>
</dbReference>
<name>A0A6M0P327_9BACI</name>
<dbReference type="Pfam" id="PF09991">
    <property type="entry name" value="DUF2232"/>
    <property type="match status" value="1"/>
</dbReference>
<feature type="transmembrane region" description="Helical" evidence="1">
    <location>
        <begin position="56"/>
        <end position="86"/>
    </location>
</feature>
<keyword evidence="3" id="KW-1185">Reference proteome</keyword>
<organism evidence="2 3">
    <name type="scientific">Heyndrickxia ginsengihumi</name>
    <dbReference type="NCBI Taxonomy" id="363870"/>
    <lineage>
        <taxon>Bacteria</taxon>
        <taxon>Bacillati</taxon>
        <taxon>Bacillota</taxon>
        <taxon>Bacilli</taxon>
        <taxon>Bacillales</taxon>
        <taxon>Bacillaceae</taxon>
        <taxon>Heyndrickxia</taxon>
    </lineage>
</organism>
<accession>A0A6M0P327</accession>